<evidence type="ECO:0000256" key="1">
    <source>
        <dbReference type="SAM" id="MobiDB-lite"/>
    </source>
</evidence>
<proteinExistence type="predicted"/>
<dbReference type="HOGENOM" id="CLU_2832154_0_0_1"/>
<reference evidence="2 3" key="1">
    <citation type="submission" date="2014-04" db="EMBL/GenBank/DDBJ databases">
        <authorList>
            <consortium name="DOE Joint Genome Institute"/>
            <person name="Kuo A."/>
            <person name="Kohler A."/>
            <person name="Costa M.D."/>
            <person name="Nagy L.G."/>
            <person name="Floudas D."/>
            <person name="Copeland A."/>
            <person name="Barry K.W."/>
            <person name="Cichocki N."/>
            <person name="Veneault-Fourrey C."/>
            <person name="LaButti K."/>
            <person name="Lindquist E.A."/>
            <person name="Lipzen A."/>
            <person name="Lundell T."/>
            <person name="Morin E."/>
            <person name="Murat C."/>
            <person name="Sun H."/>
            <person name="Tunlid A."/>
            <person name="Henrissat B."/>
            <person name="Grigoriev I.V."/>
            <person name="Hibbett D.S."/>
            <person name="Martin F."/>
            <person name="Nordberg H.P."/>
            <person name="Cantor M.N."/>
            <person name="Hua S.X."/>
        </authorList>
    </citation>
    <scope>NUCLEOTIDE SEQUENCE [LARGE SCALE GENOMIC DNA]</scope>
    <source>
        <strain evidence="2 3">441</strain>
    </source>
</reference>
<dbReference type="Proteomes" id="UP000054018">
    <property type="component" value="Unassembled WGS sequence"/>
</dbReference>
<dbReference type="EMBL" id="KN833730">
    <property type="protein sequence ID" value="KIK23116.1"/>
    <property type="molecule type" value="Genomic_DNA"/>
</dbReference>
<feature type="compositionally biased region" description="Basic and acidic residues" evidence="1">
    <location>
        <begin position="41"/>
        <end position="57"/>
    </location>
</feature>
<feature type="region of interest" description="Disordered" evidence="1">
    <location>
        <begin position="1"/>
        <end position="66"/>
    </location>
</feature>
<gene>
    <name evidence="2" type="ORF">PISMIDRAFT_469642</name>
</gene>
<dbReference type="AlphaFoldDB" id="A0A0C9Z250"/>
<evidence type="ECO:0000313" key="3">
    <source>
        <dbReference type="Proteomes" id="UP000054018"/>
    </source>
</evidence>
<evidence type="ECO:0000313" key="2">
    <source>
        <dbReference type="EMBL" id="KIK23116.1"/>
    </source>
</evidence>
<protein>
    <submittedName>
        <fullName evidence="2">Uncharacterized protein</fullName>
    </submittedName>
</protein>
<keyword evidence="3" id="KW-1185">Reference proteome</keyword>
<accession>A0A0C9Z250</accession>
<sequence length="66" mass="7201">MVSGICSSQTQAKGPVDRIIRPRPSVPVSARKPDYLFADPRQCKEMESPCTASRERAQGNPGKTGR</sequence>
<organism evidence="2 3">
    <name type="scientific">Pisolithus microcarpus 441</name>
    <dbReference type="NCBI Taxonomy" id="765257"/>
    <lineage>
        <taxon>Eukaryota</taxon>
        <taxon>Fungi</taxon>
        <taxon>Dikarya</taxon>
        <taxon>Basidiomycota</taxon>
        <taxon>Agaricomycotina</taxon>
        <taxon>Agaricomycetes</taxon>
        <taxon>Agaricomycetidae</taxon>
        <taxon>Boletales</taxon>
        <taxon>Sclerodermatineae</taxon>
        <taxon>Pisolithaceae</taxon>
        <taxon>Pisolithus</taxon>
    </lineage>
</organism>
<reference evidence="3" key="2">
    <citation type="submission" date="2015-01" db="EMBL/GenBank/DDBJ databases">
        <title>Evolutionary Origins and Diversification of the Mycorrhizal Mutualists.</title>
        <authorList>
            <consortium name="DOE Joint Genome Institute"/>
            <consortium name="Mycorrhizal Genomics Consortium"/>
            <person name="Kohler A."/>
            <person name="Kuo A."/>
            <person name="Nagy L.G."/>
            <person name="Floudas D."/>
            <person name="Copeland A."/>
            <person name="Barry K.W."/>
            <person name="Cichocki N."/>
            <person name="Veneault-Fourrey C."/>
            <person name="LaButti K."/>
            <person name="Lindquist E.A."/>
            <person name="Lipzen A."/>
            <person name="Lundell T."/>
            <person name="Morin E."/>
            <person name="Murat C."/>
            <person name="Riley R."/>
            <person name="Ohm R."/>
            <person name="Sun H."/>
            <person name="Tunlid A."/>
            <person name="Henrissat B."/>
            <person name="Grigoriev I.V."/>
            <person name="Hibbett D.S."/>
            <person name="Martin F."/>
        </authorList>
    </citation>
    <scope>NUCLEOTIDE SEQUENCE [LARGE SCALE GENOMIC DNA]</scope>
    <source>
        <strain evidence="3">441</strain>
    </source>
</reference>
<feature type="compositionally biased region" description="Polar residues" evidence="1">
    <location>
        <begin position="1"/>
        <end position="12"/>
    </location>
</feature>
<name>A0A0C9Z250_9AGAM</name>